<gene>
    <name evidence="1" type="ORF">WG66_11448</name>
</gene>
<dbReference type="Proteomes" id="UP000054988">
    <property type="component" value="Unassembled WGS sequence"/>
</dbReference>
<protein>
    <submittedName>
        <fullName evidence="1">Uncharacterized protein</fullName>
    </submittedName>
</protein>
<evidence type="ECO:0000313" key="2">
    <source>
        <dbReference type="Proteomes" id="UP000054988"/>
    </source>
</evidence>
<proteinExistence type="predicted"/>
<accession>A0A0W0FI08</accession>
<name>A0A0W0FI08_MONRR</name>
<organism evidence="1 2">
    <name type="scientific">Moniliophthora roreri</name>
    <name type="common">Frosty pod rot fungus</name>
    <name type="synonym">Monilia roreri</name>
    <dbReference type="NCBI Taxonomy" id="221103"/>
    <lineage>
        <taxon>Eukaryota</taxon>
        <taxon>Fungi</taxon>
        <taxon>Dikarya</taxon>
        <taxon>Basidiomycota</taxon>
        <taxon>Agaricomycotina</taxon>
        <taxon>Agaricomycetes</taxon>
        <taxon>Agaricomycetidae</taxon>
        <taxon>Agaricales</taxon>
        <taxon>Marasmiineae</taxon>
        <taxon>Marasmiaceae</taxon>
        <taxon>Moniliophthora</taxon>
    </lineage>
</organism>
<dbReference type="AlphaFoldDB" id="A0A0W0FI08"/>
<evidence type="ECO:0000313" key="1">
    <source>
        <dbReference type="EMBL" id="KTB35975.1"/>
    </source>
</evidence>
<reference evidence="1 2" key="1">
    <citation type="submission" date="2015-12" db="EMBL/GenBank/DDBJ databases">
        <title>Draft genome sequence of Moniliophthora roreri, the causal agent of frosty pod rot of cacao.</title>
        <authorList>
            <person name="Aime M.C."/>
            <person name="Diaz-Valderrama J.R."/>
            <person name="Kijpornyongpan T."/>
            <person name="Phillips-Mora W."/>
        </authorList>
    </citation>
    <scope>NUCLEOTIDE SEQUENCE [LARGE SCALE GENOMIC DNA]</scope>
    <source>
        <strain evidence="1 2">MCA 2952</strain>
    </source>
</reference>
<dbReference type="EMBL" id="LATX01001944">
    <property type="protein sequence ID" value="KTB35975.1"/>
    <property type="molecule type" value="Genomic_DNA"/>
</dbReference>
<comment type="caution">
    <text evidence="1">The sequence shown here is derived from an EMBL/GenBank/DDBJ whole genome shotgun (WGS) entry which is preliminary data.</text>
</comment>
<sequence length="247" mass="27290">MTIDLTEFKKTLSNAHKFLPEKASLSIVVDNFCCEAFNSLAGLSDDNMLAVSKNHELVELCITVFKEVTNSPVWNVINDQVHKSVSNNVLYVEQLVAGMHKPDKSAPTEPSVHPIKAKSLSKADIEDFLTNIEKSGEEEPAPCTHSHRKGATDEGSLFHTVEELQQELLLLPFGSMEAKSTLTLMSLYNAATAALTSHLFSVHKALQDYKDTLVTCNEISRILCDCHVTLLSPLAYDTKDVDMPMVQ</sequence>